<gene>
    <name evidence="2" type="ORF">SAMN02745181_2380</name>
</gene>
<keyword evidence="1" id="KW-0732">Signal</keyword>
<keyword evidence="3" id="KW-1185">Reference proteome</keyword>
<dbReference type="RefSeq" id="WP_143183975.1">
    <property type="nucleotide sequence ID" value="NZ_FQYR01000004.1"/>
</dbReference>
<dbReference type="InParanoid" id="A0A1M6LF69"/>
<evidence type="ECO:0000313" key="3">
    <source>
        <dbReference type="Proteomes" id="UP000184510"/>
    </source>
</evidence>
<accession>A0A1M6LF69</accession>
<dbReference type="AlphaFoldDB" id="A0A1M6LF69"/>
<organism evidence="2 3">
    <name type="scientific">Rubritalea squalenifaciens DSM 18772</name>
    <dbReference type="NCBI Taxonomy" id="1123071"/>
    <lineage>
        <taxon>Bacteria</taxon>
        <taxon>Pseudomonadati</taxon>
        <taxon>Verrucomicrobiota</taxon>
        <taxon>Verrucomicrobiia</taxon>
        <taxon>Verrucomicrobiales</taxon>
        <taxon>Rubritaleaceae</taxon>
        <taxon>Rubritalea</taxon>
    </lineage>
</organism>
<dbReference type="EMBL" id="FQYR01000004">
    <property type="protein sequence ID" value="SHJ69881.1"/>
    <property type="molecule type" value="Genomic_DNA"/>
</dbReference>
<dbReference type="Proteomes" id="UP000184510">
    <property type="component" value="Unassembled WGS sequence"/>
</dbReference>
<sequence>MVRYIQMIWLALLLPLAAQHQTIHAHMNPEGRVVTLNLYHFSENRLESKISNGHKKLGDMMDRDGEMAGVSIGLGKNGHPKGVHLDVINGKISLHDHATDSSIKVGPYLLRNSSMTGSLDETLHERRTFLLHDGKSRWILGYAPVMTRQQLAYALDWILKQKKANFVTAIELTNGLQSGFWVNRGDNLHLYLKELNAAPCILSVKLARQN</sequence>
<dbReference type="OrthoDB" id="5515706at2"/>
<evidence type="ECO:0000313" key="2">
    <source>
        <dbReference type="EMBL" id="SHJ69881.1"/>
    </source>
</evidence>
<feature type="chain" id="PRO_5009919217" description="Phosphodiester glycosidase domain-containing protein" evidence="1">
    <location>
        <begin position="26"/>
        <end position="210"/>
    </location>
</feature>
<feature type="signal peptide" evidence="1">
    <location>
        <begin position="1"/>
        <end position="25"/>
    </location>
</feature>
<name>A0A1M6LF69_9BACT</name>
<proteinExistence type="predicted"/>
<evidence type="ECO:0008006" key="4">
    <source>
        <dbReference type="Google" id="ProtNLM"/>
    </source>
</evidence>
<protein>
    <recommendedName>
        <fullName evidence="4">Phosphodiester glycosidase domain-containing protein</fullName>
    </recommendedName>
</protein>
<dbReference type="STRING" id="1123071.SAMN02745181_2380"/>
<evidence type="ECO:0000256" key="1">
    <source>
        <dbReference type="SAM" id="SignalP"/>
    </source>
</evidence>
<reference evidence="2 3" key="1">
    <citation type="submission" date="2016-11" db="EMBL/GenBank/DDBJ databases">
        <authorList>
            <person name="Jaros S."/>
            <person name="Januszkiewicz K."/>
            <person name="Wedrychowicz H."/>
        </authorList>
    </citation>
    <scope>NUCLEOTIDE SEQUENCE [LARGE SCALE GENOMIC DNA]</scope>
    <source>
        <strain evidence="2 3">DSM 18772</strain>
    </source>
</reference>